<evidence type="ECO:0000313" key="6">
    <source>
        <dbReference type="EMBL" id="SFR73142.1"/>
    </source>
</evidence>
<dbReference type="SUPFAM" id="SSF52172">
    <property type="entry name" value="CheY-like"/>
    <property type="match status" value="1"/>
</dbReference>
<proteinExistence type="predicted"/>
<sequence>MGYNVLICDDDRLSLKINQTYVEELSKKFKISTCLYCFNEIDDTYTETINKVKMDLILLDIDLKEINGLVLAKDLLKKNPWSVLIFITGYTEYALDAFDLLAFGYLAKPIDSSKFEKLFAKAIVQMQSVKYKRVDSLISFTIRKKQFTLRQTDIIYIEKVGQKIKIVTMQEEYEIYDTVTSLENKLGYLFLRISSSTIVNMQEIAILSSRQATLKTGENLIVGRTYSKRAKSLYSKFPKS</sequence>
<dbReference type="SMART" id="SM00448">
    <property type="entry name" value="REC"/>
    <property type="match status" value="1"/>
</dbReference>
<gene>
    <name evidence="6" type="ORF">SAMN05661086_01384</name>
</gene>
<accession>A0A1I6J2B4</accession>
<dbReference type="PANTHER" id="PTHR37299:SF1">
    <property type="entry name" value="STAGE 0 SPORULATION PROTEIN A HOMOLOG"/>
    <property type="match status" value="1"/>
</dbReference>
<evidence type="ECO:0000256" key="2">
    <source>
        <dbReference type="ARBA" id="ARBA00024867"/>
    </source>
</evidence>
<dbReference type="Gene3D" id="2.40.50.1020">
    <property type="entry name" value="LytTr DNA-binding domain"/>
    <property type="match status" value="1"/>
</dbReference>
<organism evidence="6 7">
    <name type="scientific">Anaeromicropila populeti</name>
    <dbReference type="NCBI Taxonomy" id="37658"/>
    <lineage>
        <taxon>Bacteria</taxon>
        <taxon>Bacillati</taxon>
        <taxon>Bacillota</taxon>
        <taxon>Clostridia</taxon>
        <taxon>Lachnospirales</taxon>
        <taxon>Lachnospiraceae</taxon>
        <taxon>Anaeromicropila</taxon>
    </lineage>
</organism>
<dbReference type="GO" id="GO:0003677">
    <property type="term" value="F:DNA binding"/>
    <property type="evidence" value="ECO:0007669"/>
    <property type="project" value="InterPro"/>
</dbReference>
<feature type="domain" description="Response regulatory" evidence="4">
    <location>
        <begin position="4"/>
        <end position="123"/>
    </location>
</feature>
<reference evidence="6 7" key="1">
    <citation type="submission" date="2016-10" db="EMBL/GenBank/DDBJ databases">
        <authorList>
            <person name="de Groot N.N."/>
        </authorList>
    </citation>
    <scope>NUCLEOTIDE SEQUENCE [LARGE SCALE GENOMIC DNA]</scope>
    <source>
        <strain evidence="6 7">743A</strain>
    </source>
</reference>
<dbReference type="Proteomes" id="UP000199659">
    <property type="component" value="Unassembled WGS sequence"/>
</dbReference>
<dbReference type="AlphaFoldDB" id="A0A1I6J2B4"/>
<evidence type="ECO:0000259" key="4">
    <source>
        <dbReference type="PROSITE" id="PS50110"/>
    </source>
</evidence>
<name>A0A1I6J2B4_9FIRM</name>
<evidence type="ECO:0000259" key="5">
    <source>
        <dbReference type="PROSITE" id="PS50930"/>
    </source>
</evidence>
<dbReference type="GO" id="GO:0000156">
    <property type="term" value="F:phosphorelay response regulator activity"/>
    <property type="evidence" value="ECO:0007669"/>
    <property type="project" value="InterPro"/>
</dbReference>
<feature type="domain" description="HTH LytTR-type" evidence="5">
    <location>
        <begin position="138"/>
        <end position="236"/>
    </location>
</feature>
<evidence type="ECO:0000313" key="7">
    <source>
        <dbReference type="Proteomes" id="UP000199659"/>
    </source>
</evidence>
<comment type="function">
    <text evidence="2">May play the central regulatory role in sporulation. It may be an element of the effector pathway responsible for the activation of sporulation genes in response to nutritional stress. Spo0A may act in concert with spo0H (a sigma factor) to control the expression of some genes that are critical to the sporulation process.</text>
</comment>
<dbReference type="InterPro" id="IPR011006">
    <property type="entry name" value="CheY-like_superfamily"/>
</dbReference>
<dbReference type="PROSITE" id="PS50110">
    <property type="entry name" value="RESPONSE_REGULATORY"/>
    <property type="match status" value="1"/>
</dbReference>
<evidence type="ECO:0000256" key="1">
    <source>
        <dbReference type="ARBA" id="ARBA00018672"/>
    </source>
</evidence>
<protein>
    <recommendedName>
        <fullName evidence="1">Stage 0 sporulation protein A homolog</fullName>
    </recommendedName>
</protein>
<evidence type="ECO:0000256" key="3">
    <source>
        <dbReference type="PROSITE-ProRule" id="PRU00169"/>
    </source>
</evidence>
<dbReference type="PROSITE" id="PS50930">
    <property type="entry name" value="HTH_LYTTR"/>
    <property type="match status" value="1"/>
</dbReference>
<dbReference type="SMART" id="SM00850">
    <property type="entry name" value="LytTR"/>
    <property type="match status" value="1"/>
</dbReference>
<dbReference type="InterPro" id="IPR046947">
    <property type="entry name" value="LytR-like"/>
</dbReference>
<dbReference type="OrthoDB" id="9802383at2"/>
<dbReference type="Pfam" id="PF04397">
    <property type="entry name" value="LytTR"/>
    <property type="match status" value="1"/>
</dbReference>
<dbReference type="PANTHER" id="PTHR37299">
    <property type="entry name" value="TRANSCRIPTIONAL REGULATOR-RELATED"/>
    <property type="match status" value="1"/>
</dbReference>
<keyword evidence="7" id="KW-1185">Reference proteome</keyword>
<dbReference type="Pfam" id="PF00072">
    <property type="entry name" value="Response_reg"/>
    <property type="match status" value="1"/>
</dbReference>
<dbReference type="Gene3D" id="3.40.50.2300">
    <property type="match status" value="1"/>
</dbReference>
<dbReference type="EMBL" id="FOYZ01000004">
    <property type="protein sequence ID" value="SFR73142.1"/>
    <property type="molecule type" value="Genomic_DNA"/>
</dbReference>
<dbReference type="STRING" id="37658.SAMN05661086_01384"/>
<dbReference type="InterPro" id="IPR007492">
    <property type="entry name" value="LytTR_DNA-bd_dom"/>
</dbReference>
<keyword evidence="3" id="KW-0597">Phosphoprotein</keyword>
<dbReference type="InterPro" id="IPR001789">
    <property type="entry name" value="Sig_transdc_resp-reg_receiver"/>
</dbReference>
<feature type="modified residue" description="4-aspartylphosphate" evidence="3">
    <location>
        <position position="60"/>
    </location>
</feature>
<dbReference type="RefSeq" id="WP_092559956.1">
    <property type="nucleotide sequence ID" value="NZ_FOYZ01000004.1"/>
</dbReference>